<name>A0A5C3ERG2_9BASI</name>
<dbReference type="SUPFAM" id="SSF53639">
    <property type="entry name" value="AraD/HMP-PK domain-like"/>
    <property type="match status" value="1"/>
</dbReference>
<sequence length="359" mass="38496">MRFSLLSWLFALLAVVFTLTASQSLPKLTPRQLAVNQLVNASRILAYQGIADDSPGHISIRDPLSPNTTFLITGGSSTAAQITPADIAVVRINDSVVTSAALSGYAPPLRPAEIFIHSSIYQRFPNTTVSSIAYYRAEQLLPWSLFPTNTTNITSSAATTADLTGFYAATSGTAFMGAHPAPVFDVFDAEPRTTSVAVDNTIKGYELAQKFGPSDAAVHTVNETDGFRPLVLMRNDGATVVGTTVPETVFRFVQAAKNARVQYHSSFLASTNGSVPQLLPLAATKTGDNYLRSWLLWMSQIEPFINADSVRNPELWKGNGDSNSGVSNANGGVTRQPFGVSVSLLAICVVFLHSLLFSM</sequence>
<evidence type="ECO:0000259" key="3">
    <source>
        <dbReference type="SMART" id="SM01007"/>
    </source>
</evidence>
<dbReference type="Gene3D" id="3.40.225.10">
    <property type="entry name" value="Class II aldolase/adducin N-terminal domain"/>
    <property type="match status" value="1"/>
</dbReference>
<dbReference type="InterPro" id="IPR036409">
    <property type="entry name" value="Aldolase_II/adducin_N_sf"/>
</dbReference>
<gene>
    <name evidence="4" type="ORF">UTRI_06641_B</name>
</gene>
<feature type="domain" description="Class II aldolase/adducin N-terminal" evidence="3">
    <location>
        <begin position="36"/>
        <end position="263"/>
    </location>
</feature>
<keyword evidence="5" id="KW-1185">Reference proteome</keyword>
<keyword evidence="1" id="KW-0472">Membrane</keyword>
<organism evidence="4 5">
    <name type="scientific">Ustilago trichophora</name>
    <dbReference type="NCBI Taxonomy" id="86804"/>
    <lineage>
        <taxon>Eukaryota</taxon>
        <taxon>Fungi</taxon>
        <taxon>Dikarya</taxon>
        <taxon>Basidiomycota</taxon>
        <taxon>Ustilaginomycotina</taxon>
        <taxon>Ustilaginomycetes</taxon>
        <taxon>Ustilaginales</taxon>
        <taxon>Ustilaginaceae</taxon>
        <taxon>Ustilago</taxon>
    </lineage>
</organism>
<keyword evidence="1" id="KW-1133">Transmembrane helix</keyword>
<dbReference type="Pfam" id="PF00596">
    <property type="entry name" value="Aldolase_II"/>
    <property type="match status" value="1"/>
</dbReference>
<dbReference type="GO" id="GO:0005856">
    <property type="term" value="C:cytoskeleton"/>
    <property type="evidence" value="ECO:0007669"/>
    <property type="project" value="TreeGrafter"/>
</dbReference>
<feature type="transmembrane region" description="Helical" evidence="1">
    <location>
        <begin position="338"/>
        <end position="357"/>
    </location>
</feature>
<proteinExistence type="predicted"/>
<keyword evidence="2" id="KW-0732">Signal</keyword>
<dbReference type="OrthoDB" id="2932980at2759"/>
<feature type="signal peptide" evidence="2">
    <location>
        <begin position="1"/>
        <end position="24"/>
    </location>
</feature>
<dbReference type="Proteomes" id="UP000324022">
    <property type="component" value="Unassembled WGS sequence"/>
</dbReference>
<evidence type="ECO:0000256" key="1">
    <source>
        <dbReference type="SAM" id="Phobius"/>
    </source>
</evidence>
<dbReference type="AlphaFoldDB" id="A0A5C3ERG2"/>
<dbReference type="EMBL" id="OOIN01000042">
    <property type="protein sequence ID" value="SPO31919.1"/>
    <property type="molecule type" value="Genomic_DNA"/>
</dbReference>
<dbReference type="SMART" id="SM01007">
    <property type="entry name" value="Aldolase_II"/>
    <property type="match status" value="1"/>
</dbReference>
<keyword evidence="1" id="KW-0812">Transmembrane</keyword>
<protein>
    <recommendedName>
        <fullName evidence="3">Class II aldolase/adducin N-terminal domain-containing protein</fullName>
    </recommendedName>
</protein>
<dbReference type="PANTHER" id="PTHR10672">
    <property type="entry name" value="ADDUCIN"/>
    <property type="match status" value="1"/>
</dbReference>
<dbReference type="GO" id="GO:0051015">
    <property type="term" value="F:actin filament binding"/>
    <property type="evidence" value="ECO:0007669"/>
    <property type="project" value="TreeGrafter"/>
</dbReference>
<accession>A0A5C3ERG2</accession>
<dbReference type="InterPro" id="IPR051017">
    <property type="entry name" value="Aldolase-II_Adducin_sf"/>
</dbReference>
<dbReference type="InterPro" id="IPR001303">
    <property type="entry name" value="Aldolase_II/adducin_N"/>
</dbReference>
<evidence type="ECO:0000313" key="5">
    <source>
        <dbReference type="Proteomes" id="UP000324022"/>
    </source>
</evidence>
<evidence type="ECO:0000313" key="4">
    <source>
        <dbReference type="EMBL" id="SPO31919.1"/>
    </source>
</evidence>
<reference evidence="4 5" key="1">
    <citation type="submission" date="2018-03" db="EMBL/GenBank/DDBJ databases">
        <authorList>
            <person name="Guldener U."/>
        </authorList>
    </citation>
    <scope>NUCLEOTIDE SEQUENCE [LARGE SCALE GENOMIC DNA]</scope>
    <source>
        <strain evidence="4 5">NBRC100155</strain>
    </source>
</reference>
<feature type="chain" id="PRO_5022659567" description="Class II aldolase/adducin N-terminal domain-containing protein" evidence="2">
    <location>
        <begin position="25"/>
        <end position="359"/>
    </location>
</feature>
<dbReference type="PANTHER" id="PTHR10672:SF39">
    <property type="entry name" value="CLASS II ALDOLASE_ADDUCIN N-TERMINAL DOMAIN-CONTAINING PROTEIN"/>
    <property type="match status" value="1"/>
</dbReference>
<evidence type="ECO:0000256" key="2">
    <source>
        <dbReference type="SAM" id="SignalP"/>
    </source>
</evidence>